<dbReference type="GO" id="GO:0004637">
    <property type="term" value="F:phosphoribosylamine-glycine ligase activity"/>
    <property type="evidence" value="ECO:0007669"/>
    <property type="project" value="InterPro"/>
</dbReference>
<dbReference type="CDD" id="cd02196">
    <property type="entry name" value="PurM"/>
    <property type="match status" value="1"/>
</dbReference>
<proteinExistence type="inferred from homology"/>
<dbReference type="Proteomes" id="UP001211907">
    <property type="component" value="Unassembled WGS sequence"/>
</dbReference>
<dbReference type="Pfam" id="PF02843">
    <property type="entry name" value="GARS_C"/>
    <property type="match status" value="1"/>
</dbReference>
<dbReference type="InterPro" id="IPR011054">
    <property type="entry name" value="Rudment_hybrid_motif"/>
</dbReference>
<name>A0AAD5SPA2_9FUNG</name>
<evidence type="ECO:0000256" key="6">
    <source>
        <dbReference type="ARBA" id="ARBA00022840"/>
    </source>
</evidence>
<dbReference type="Gene3D" id="3.90.600.10">
    <property type="entry name" value="Phosphoribosylglycinamide synthetase, C-terminal domain"/>
    <property type="match status" value="1"/>
</dbReference>
<dbReference type="Gene3D" id="3.30.1330.10">
    <property type="entry name" value="PurM-like, N-terminal domain"/>
    <property type="match status" value="1"/>
</dbReference>
<dbReference type="PANTHER" id="PTHR10520:SF12">
    <property type="entry name" value="TRIFUNCTIONAL PURINE BIOSYNTHETIC PROTEIN ADENOSINE-3"/>
    <property type="match status" value="1"/>
</dbReference>
<keyword evidence="4" id="KW-0547">Nucleotide-binding</keyword>
<dbReference type="InterPro" id="IPR016188">
    <property type="entry name" value="PurM-like_N"/>
</dbReference>
<dbReference type="InterPro" id="IPR036921">
    <property type="entry name" value="PurM-like_N_sf"/>
</dbReference>
<dbReference type="GO" id="GO:0005524">
    <property type="term" value="F:ATP binding"/>
    <property type="evidence" value="ECO:0007669"/>
    <property type="project" value="UniProtKB-KW"/>
</dbReference>
<dbReference type="GO" id="GO:0004641">
    <property type="term" value="F:phosphoribosylformylglycinamidine cyclo-ligase activity"/>
    <property type="evidence" value="ECO:0007669"/>
    <property type="project" value="UniProtKB-EC"/>
</dbReference>
<dbReference type="GO" id="GO:0005829">
    <property type="term" value="C:cytosol"/>
    <property type="evidence" value="ECO:0007669"/>
    <property type="project" value="TreeGrafter"/>
</dbReference>
<dbReference type="InterPro" id="IPR036676">
    <property type="entry name" value="PurM-like_C_sf"/>
</dbReference>
<dbReference type="SUPFAM" id="SSF55326">
    <property type="entry name" value="PurM N-terminal domain-like"/>
    <property type="match status" value="1"/>
</dbReference>
<dbReference type="AlphaFoldDB" id="A0AAD5SPA2"/>
<dbReference type="GO" id="GO:0046084">
    <property type="term" value="P:adenine biosynthetic process"/>
    <property type="evidence" value="ECO:0007669"/>
    <property type="project" value="TreeGrafter"/>
</dbReference>
<evidence type="ECO:0000313" key="10">
    <source>
        <dbReference type="Proteomes" id="UP001211907"/>
    </source>
</evidence>
<accession>A0AAD5SPA2</accession>
<evidence type="ECO:0000256" key="4">
    <source>
        <dbReference type="ARBA" id="ARBA00022741"/>
    </source>
</evidence>
<protein>
    <recommendedName>
        <fullName evidence="2">phosphoribosylformylglycinamidine cyclo-ligase</fullName>
        <ecNumber evidence="2">6.3.3.1</ecNumber>
    </recommendedName>
</protein>
<dbReference type="SUPFAM" id="SSF51246">
    <property type="entry name" value="Rudiment single hybrid motif"/>
    <property type="match status" value="1"/>
</dbReference>
<evidence type="ECO:0000256" key="5">
    <source>
        <dbReference type="ARBA" id="ARBA00022755"/>
    </source>
</evidence>
<dbReference type="Gene3D" id="3.90.650.10">
    <property type="entry name" value="PurM-like C-terminal domain"/>
    <property type="match status" value="1"/>
</dbReference>
<dbReference type="FunFam" id="3.90.650.10:FF:000019">
    <property type="entry name" value="Trifunctional purine biosynthetic protein adenosine-3"/>
    <property type="match status" value="1"/>
</dbReference>
<dbReference type="EMBL" id="JADGJH010005284">
    <property type="protein sequence ID" value="KAJ3081231.1"/>
    <property type="molecule type" value="Genomic_DNA"/>
</dbReference>
<evidence type="ECO:0000256" key="7">
    <source>
        <dbReference type="ARBA" id="ARBA00023211"/>
    </source>
</evidence>
<comment type="pathway">
    <text evidence="1">Purine metabolism; IMP biosynthesis via de novo pathway; 5-amino-1-(5-phospho-D-ribosyl)imidazole from N(2)-formyl-N(1)-(5-phospho-D-ribosyl)glycinamide: step 2/2.</text>
</comment>
<dbReference type="InterPro" id="IPR010918">
    <property type="entry name" value="PurM-like_C_dom"/>
</dbReference>
<reference evidence="9" key="1">
    <citation type="submission" date="2020-05" db="EMBL/GenBank/DDBJ databases">
        <title>Phylogenomic resolution of chytrid fungi.</title>
        <authorList>
            <person name="Stajich J.E."/>
            <person name="Amses K."/>
            <person name="Simmons R."/>
            <person name="Seto K."/>
            <person name="Myers J."/>
            <person name="Bonds A."/>
            <person name="Quandt C.A."/>
            <person name="Barry K."/>
            <person name="Liu P."/>
            <person name="Grigoriev I."/>
            <person name="Longcore J.E."/>
            <person name="James T.Y."/>
        </authorList>
    </citation>
    <scope>NUCLEOTIDE SEQUENCE</scope>
    <source>
        <strain evidence="9">JEL0513</strain>
    </source>
</reference>
<dbReference type="NCBIfam" id="TIGR00878">
    <property type="entry name" value="purM"/>
    <property type="match status" value="1"/>
</dbReference>
<feature type="non-terminal residue" evidence="9">
    <location>
        <position position="433"/>
    </location>
</feature>
<evidence type="ECO:0000313" key="9">
    <source>
        <dbReference type="EMBL" id="KAJ3081231.1"/>
    </source>
</evidence>
<dbReference type="PANTHER" id="PTHR10520">
    <property type="entry name" value="TRIFUNCTIONAL PURINE BIOSYNTHETIC PROTEIN ADENOSINE-3-RELATED"/>
    <property type="match status" value="1"/>
</dbReference>
<dbReference type="InterPro" id="IPR020560">
    <property type="entry name" value="PRibGlycinamide_synth_C-dom"/>
</dbReference>
<evidence type="ECO:0000259" key="8">
    <source>
        <dbReference type="SMART" id="SM01210"/>
    </source>
</evidence>
<dbReference type="SUPFAM" id="SSF56042">
    <property type="entry name" value="PurM C-terminal domain-like"/>
    <property type="match status" value="1"/>
</dbReference>
<evidence type="ECO:0000256" key="3">
    <source>
        <dbReference type="ARBA" id="ARBA00022598"/>
    </source>
</evidence>
<keyword evidence="5" id="KW-0658">Purine biosynthesis</keyword>
<dbReference type="SMART" id="SM01210">
    <property type="entry name" value="GARS_C"/>
    <property type="match status" value="1"/>
</dbReference>
<evidence type="ECO:0000256" key="2">
    <source>
        <dbReference type="ARBA" id="ARBA00013047"/>
    </source>
</evidence>
<dbReference type="Pfam" id="PF02769">
    <property type="entry name" value="AIRS_C"/>
    <property type="match status" value="1"/>
</dbReference>
<gene>
    <name evidence="9" type="ORF">HK100_009926</name>
</gene>
<sequence>VSIIHAGTKVSAGKLVTNGGRVLAVTAIAPTLQTAIKTAVDSVAHVTFEGLHFRRDIGHRALALLSSRQSGEKAGATYADAGVSIDAGNLLVQKIKSTVKTTRRPGADAEIGGFGGVFDLAAAGYDHDTLLVSGTDGVGTKLKVAHLVGKHDTIGIDLVAMSVNDVLVQGAEPLFFLDYYGCSKLEVDVAKQVVAGIAEGCLQSNCALIGGETAEMPGMYEPGDYDLAGFVVGAVKRNQLLPRMELIDPETDVILGLRSSGVHSNGYSLVRHIVAASGFTYASACPWKPEISLGEALLTPTKIYVKELLPVLRTGLVKALSHITGGGFTDNIPRCLPDDVGVELDAAAYTLPPVFKWLKTQGNVADAELARTFNCGIGMVLIVEKANVGKVIESIESLSGRGSIVQLGRCTRVAKDCSDHDRVKILNTIKAWN</sequence>
<keyword evidence="7" id="KW-0464">Manganese</keyword>
<dbReference type="InterPro" id="IPR037123">
    <property type="entry name" value="PRibGlycinamide_synth_C_sf"/>
</dbReference>
<dbReference type="HAMAP" id="MF_00741">
    <property type="entry name" value="AIRS"/>
    <property type="match status" value="1"/>
</dbReference>
<feature type="domain" description="Phosphoribosylglycinamide synthetase C-domain" evidence="8">
    <location>
        <begin position="1"/>
        <end position="62"/>
    </location>
</feature>
<keyword evidence="6" id="KW-0067">ATP-binding</keyword>
<keyword evidence="3" id="KW-0436">Ligase</keyword>
<dbReference type="InterPro" id="IPR004733">
    <property type="entry name" value="PurM_cligase"/>
</dbReference>
<keyword evidence="10" id="KW-1185">Reference proteome</keyword>
<dbReference type="EC" id="6.3.3.1" evidence="2"/>
<organism evidence="9 10">
    <name type="scientific">Physocladia obscura</name>
    <dbReference type="NCBI Taxonomy" id="109957"/>
    <lineage>
        <taxon>Eukaryota</taxon>
        <taxon>Fungi</taxon>
        <taxon>Fungi incertae sedis</taxon>
        <taxon>Chytridiomycota</taxon>
        <taxon>Chytridiomycota incertae sedis</taxon>
        <taxon>Chytridiomycetes</taxon>
        <taxon>Chytridiales</taxon>
        <taxon>Chytriomycetaceae</taxon>
        <taxon>Physocladia</taxon>
    </lineage>
</organism>
<comment type="caution">
    <text evidence="9">The sequence shown here is derived from an EMBL/GenBank/DDBJ whole genome shotgun (WGS) entry which is preliminary data.</text>
</comment>
<dbReference type="Pfam" id="PF00586">
    <property type="entry name" value="AIRS"/>
    <property type="match status" value="1"/>
</dbReference>
<dbReference type="FunFam" id="3.30.1330.10:FF:000001">
    <property type="entry name" value="Phosphoribosylformylglycinamidine cyclo-ligase"/>
    <property type="match status" value="1"/>
</dbReference>
<evidence type="ECO:0000256" key="1">
    <source>
        <dbReference type="ARBA" id="ARBA00004686"/>
    </source>
</evidence>
<dbReference type="GO" id="GO:0006189">
    <property type="term" value="P:'de novo' IMP biosynthetic process"/>
    <property type="evidence" value="ECO:0007669"/>
    <property type="project" value="InterPro"/>
</dbReference>